<organism evidence="2 3">
    <name type="scientific">Flavobacterium fructosi</name>
    <dbReference type="NCBI Taxonomy" id="3230416"/>
    <lineage>
        <taxon>Bacteria</taxon>
        <taxon>Pseudomonadati</taxon>
        <taxon>Bacteroidota</taxon>
        <taxon>Flavobacteriia</taxon>
        <taxon>Flavobacteriales</taxon>
        <taxon>Flavobacteriaceae</taxon>
        <taxon>Flavobacterium</taxon>
    </lineage>
</organism>
<protein>
    <submittedName>
        <fullName evidence="2">Glycosyltransferase</fullName>
        <ecNumber evidence="2">2.4.-.-</ecNumber>
    </submittedName>
</protein>
<proteinExistence type="predicted"/>
<evidence type="ECO:0000313" key="2">
    <source>
        <dbReference type="EMBL" id="MFE3846680.1"/>
    </source>
</evidence>
<comment type="caution">
    <text evidence="2">The sequence shown here is derived from an EMBL/GenBank/DDBJ whole genome shotgun (WGS) entry which is preliminary data.</text>
</comment>
<keyword evidence="3" id="KW-1185">Reference proteome</keyword>
<dbReference type="Pfam" id="PF00535">
    <property type="entry name" value="Glycos_transf_2"/>
    <property type="match status" value="1"/>
</dbReference>
<evidence type="ECO:0000259" key="1">
    <source>
        <dbReference type="Pfam" id="PF00535"/>
    </source>
</evidence>
<name>A0ABW6HIL7_9FLAO</name>
<dbReference type="PANTHER" id="PTHR22916:SF3">
    <property type="entry name" value="UDP-GLCNAC:BETAGAL BETA-1,3-N-ACETYLGLUCOSAMINYLTRANSFERASE-LIKE PROTEIN 1"/>
    <property type="match status" value="1"/>
</dbReference>
<dbReference type="RefSeq" id="WP_379856539.1">
    <property type="nucleotide sequence ID" value="NZ_JBHZQA010000001.1"/>
</dbReference>
<keyword evidence="2" id="KW-0328">Glycosyltransferase</keyword>
<dbReference type="GO" id="GO:0016757">
    <property type="term" value="F:glycosyltransferase activity"/>
    <property type="evidence" value="ECO:0007669"/>
    <property type="project" value="UniProtKB-KW"/>
</dbReference>
<sequence length="319" mass="37438">MNTPLLSVCLITYNHENYIRQAIESVLMQKVNFDWELIIAEDCSTDTTRAIVLEYKEKYPDFIKLILQEKNVGPAKNWKNLIETPKSKYIAYFEGDDYWTDPLKLQKQIDFLEFNPDYVLCFHQVNLLKPNGEIVDDFITKVPENYETIETLARLGNYIHTPSVVFRNIIISFPTEFEQSPMGDYFLYMLLAQDGKLKYLKEKMAIYREGVGIWSAKSEYLRNLNTAYTHALIVSCNHFDNPVSLVLLDRISLFLKAYENQIGKENLNLLNTCTKVNDCIYNYFLNKNKTNLSETIQMKSSKELIKEVLLRIKKRLWNK</sequence>
<dbReference type="SUPFAM" id="SSF53448">
    <property type="entry name" value="Nucleotide-diphospho-sugar transferases"/>
    <property type="match status" value="1"/>
</dbReference>
<dbReference type="InterPro" id="IPR001173">
    <property type="entry name" value="Glyco_trans_2-like"/>
</dbReference>
<dbReference type="InterPro" id="IPR029044">
    <property type="entry name" value="Nucleotide-diphossugar_trans"/>
</dbReference>
<accession>A0ABW6HIL7</accession>
<dbReference type="Gene3D" id="3.90.550.10">
    <property type="entry name" value="Spore Coat Polysaccharide Biosynthesis Protein SpsA, Chain A"/>
    <property type="match status" value="1"/>
</dbReference>
<keyword evidence="2" id="KW-0808">Transferase</keyword>
<evidence type="ECO:0000313" key="3">
    <source>
        <dbReference type="Proteomes" id="UP001600039"/>
    </source>
</evidence>
<reference evidence="2 3" key="1">
    <citation type="submission" date="2024-06" db="EMBL/GenBank/DDBJ databases">
        <title>Flavobacterium spp. isolated from glacier.</title>
        <authorList>
            <person name="Han D."/>
        </authorList>
    </citation>
    <scope>NUCLEOTIDE SEQUENCE [LARGE SCALE GENOMIC DNA]</scope>
    <source>
        <strain evidence="2 3">LB3P45</strain>
    </source>
</reference>
<dbReference type="EC" id="2.4.-.-" evidence="2"/>
<dbReference type="Proteomes" id="UP001600039">
    <property type="component" value="Unassembled WGS sequence"/>
</dbReference>
<dbReference type="PANTHER" id="PTHR22916">
    <property type="entry name" value="GLYCOSYLTRANSFERASE"/>
    <property type="match status" value="1"/>
</dbReference>
<feature type="domain" description="Glycosyltransferase 2-like" evidence="1">
    <location>
        <begin position="7"/>
        <end position="126"/>
    </location>
</feature>
<gene>
    <name evidence="2" type="ORF">ACFX5D_01700</name>
</gene>
<dbReference type="EMBL" id="JBHZQA010000001">
    <property type="protein sequence ID" value="MFE3846680.1"/>
    <property type="molecule type" value="Genomic_DNA"/>
</dbReference>